<evidence type="ECO:0000313" key="10">
    <source>
        <dbReference type="Proteomes" id="UP001190700"/>
    </source>
</evidence>
<proteinExistence type="inferred from homology"/>
<comment type="similarity">
    <text evidence="7">Belongs to the exonuclease superfamily. TREX family.</text>
</comment>
<protein>
    <recommendedName>
        <fullName evidence="8">Exonuclease domain-containing protein</fullName>
    </recommendedName>
</protein>
<keyword evidence="4" id="KW-0378">Hydrolase</keyword>
<dbReference type="CDD" id="cd06127">
    <property type="entry name" value="DEDDh"/>
    <property type="match status" value="1"/>
</dbReference>
<dbReference type="SMART" id="SM00479">
    <property type="entry name" value="EXOIII"/>
    <property type="match status" value="1"/>
</dbReference>
<dbReference type="InterPro" id="IPR040393">
    <property type="entry name" value="TREX1/2"/>
</dbReference>
<evidence type="ECO:0000259" key="8">
    <source>
        <dbReference type="SMART" id="SM00479"/>
    </source>
</evidence>
<keyword evidence="2" id="KW-0540">Nuclease</keyword>
<dbReference type="InterPro" id="IPR013520">
    <property type="entry name" value="Ribonucl_H"/>
</dbReference>
<dbReference type="EMBL" id="LGRX02026674">
    <property type="protein sequence ID" value="KAK3250503.1"/>
    <property type="molecule type" value="Genomic_DNA"/>
</dbReference>
<keyword evidence="3" id="KW-0479">Metal-binding</keyword>
<dbReference type="Gene3D" id="3.30.420.10">
    <property type="entry name" value="Ribonuclease H-like superfamily/Ribonuclease H"/>
    <property type="match status" value="1"/>
</dbReference>
<accession>A0AAE0C9X9</accession>
<feature type="domain" description="Exonuclease" evidence="8">
    <location>
        <begin position="5"/>
        <end position="184"/>
    </location>
</feature>
<evidence type="ECO:0000256" key="4">
    <source>
        <dbReference type="ARBA" id="ARBA00022801"/>
    </source>
</evidence>
<keyword evidence="6" id="KW-0460">Magnesium</keyword>
<dbReference type="InterPro" id="IPR012337">
    <property type="entry name" value="RNaseH-like_sf"/>
</dbReference>
<comment type="cofactor">
    <cofactor evidence="1">
        <name>Mg(2+)</name>
        <dbReference type="ChEBI" id="CHEBI:18420"/>
    </cofactor>
</comment>
<organism evidence="9 10">
    <name type="scientific">Cymbomonas tetramitiformis</name>
    <dbReference type="NCBI Taxonomy" id="36881"/>
    <lineage>
        <taxon>Eukaryota</taxon>
        <taxon>Viridiplantae</taxon>
        <taxon>Chlorophyta</taxon>
        <taxon>Pyramimonadophyceae</taxon>
        <taxon>Pyramimonadales</taxon>
        <taxon>Pyramimonadaceae</taxon>
        <taxon>Cymbomonas</taxon>
    </lineage>
</organism>
<keyword evidence="10" id="KW-1185">Reference proteome</keyword>
<sequence>MTKRVEIILDLETTGLHADAEIISLAALERVTGKSFYKDAQPKRMPISKTITRITGITNARLRRKPPWSMVGVAFWDWVATFCNENVTVALIAHNARRFDVPLLLRRSASLKRASPVDMRALLVKDTLVVARRLLPGLRPNHRQASVYAHLFGEEPLLQHNAMGDVDALRKIMDHDLFTANPVEFCTYNALDVHTTDVRRCANVIRLHADSKLDMRAFFGAVTRADVSERESQHAPLSGSSAACVRCSHVYSVFFNHVCVQVTF</sequence>
<dbReference type="Pfam" id="PF00929">
    <property type="entry name" value="RNase_T"/>
    <property type="match status" value="1"/>
</dbReference>
<name>A0AAE0C9X9_9CHLO</name>
<dbReference type="AlphaFoldDB" id="A0AAE0C9X9"/>
<evidence type="ECO:0000256" key="3">
    <source>
        <dbReference type="ARBA" id="ARBA00022723"/>
    </source>
</evidence>
<evidence type="ECO:0000256" key="7">
    <source>
        <dbReference type="ARBA" id="ARBA00025769"/>
    </source>
</evidence>
<evidence type="ECO:0000256" key="5">
    <source>
        <dbReference type="ARBA" id="ARBA00022839"/>
    </source>
</evidence>
<reference evidence="9 10" key="1">
    <citation type="journal article" date="2015" name="Genome Biol. Evol.">
        <title>Comparative Genomics of a Bacterivorous Green Alga Reveals Evolutionary Causalities and Consequences of Phago-Mixotrophic Mode of Nutrition.</title>
        <authorList>
            <person name="Burns J.A."/>
            <person name="Paasch A."/>
            <person name="Narechania A."/>
            <person name="Kim E."/>
        </authorList>
    </citation>
    <scope>NUCLEOTIDE SEQUENCE [LARGE SCALE GENOMIC DNA]</scope>
    <source>
        <strain evidence="9 10">PLY_AMNH</strain>
    </source>
</reference>
<evidence type="ECO:0000256" key="1">
    <source>
        <dbReference type="ARBA" id="ARBA00001946"/>
    </source>
</evidence>
<evidence type="ECO:0000256" key="2">
    <source>
        <dbReference type="ARBA" id="ARBA00022722"/>
    </source>
</evidence>
<keyword evidence="5" id="KW-0269">Exonuclease</keyword>
<comment type="caution">
    <text evidence="9">The sequence shown here is derived from an EMBL/GenBank/DDBJ whole genome shotgun (WGS) entry which is preliminary data.</text>
</comment>
<dbReference type="GO" id="GO:0008296">
    <property type="term" value="F:3'-5'-DNA exonuclease activity"/>
    <property type="evidence" value="ECO:0007669"/>
    <property type="project" value="TreeGrafter"/>
</dbReference>
<dbReference type="GO" id="GO:0046872">
    <property type="term" value="F:metal ion binding"/>
    <property type="evidence" value="ECO:0007669"/>
    <property type="project" value="UniProtKB-KW"/>
</dbReference>
<dbReference type="PANTHER" id="PTHR13058:SF19">
    <property type="entry name" value="LD40940P"/>
    <property type="match status" value="1"/>
</dbReference>
<gene>
    <name evidence="9" type="ORF">CYMTET_40133</name>
</gene>
<dbReference type="SUPFAM" id="SSF53098">
    <property type="entry name" value="Ribonuclease H-like"/>
    <property type="match status" value="1"/>
</dbReference>
<evidence type="ECO:0000256" key="6">
    <source>
        <dbReference type="ARBA" id="ARBA00022842"/>
    </source>
</evidence>
<dbReference type="GO" id="GO:0003676">
    <property type="term" value="F:nucleic acid binding"/>
    <property type="evidence" value="ECO:0007669"/>
    <property type="project" value="InterPro"/>
</dbReference>
<dbReference type="InterPro" id="IPR036397">
    <property type="entry name" value="RNaseH_sf"/>
</dbReference>
<dbReference type="GO" id="GO:0005737">
    <property type="term" value="C:cytoplasm"/>
    <property type="evidence" value="ECO:0007669"/>
    <property type="project" value="TreeGrafter"/>
</dbReference>
<dbReference type="PANTHER" id="PTHR13058">
    <property type="entry name" value="THREE PRIME REPAIR EXONUCLEASE 1, 2"/>
    <property type="match status" value="1"/>
</dbReference>
<evidence type="ECO:0000313" key="9">
    <source>
        <dbReference type="EMBL" id="KAK3250503.1"/>
    </source>
</evidence>
<dbReference type="GO" id="GO:0006308">
    <property type="term" value="P:DNA catabolic process"/>
    <property type="evidence" value="ECO:0007669"/>
    <property type="project" value="TreeGrafter"/>
</dbReference>
<dbReference type="Proteomes" id="UP001190700">
    <property type="component" value="Unassembled WGS sequence"/>
</dbReference>